<dbReference type="RefSeq" id="WP_120979786.1">
    <property type="nucleotide sequence ID" value="NZ_RBZM01000014.1"/>
</dbReference>
<sequence length="168" mass="18929">MKPKSFMLIAGSALKIKESLSQAGFVRDFVHQSTYRMELDTPSGVYVFQLPYEEQDGTIALYGETAFFEGISDTDVPETIQAAALERWHALRLRVASLSGKQTYSPDRGDRRPSGPVESRPVETARNGSMVQDFADMKRLAQDMQRMKTEQQLSEEGLVDDPIQHRLT</sequence>
<comment type="caution">
    <text evidence="2">The sequence shown here is derived from an EMBL/GenBank/DDBJ whole genome shotgun (WGS) entry which is preliminary data.</text>
</comment>
<feature type="region of interest" description="Disordered" evidence="1">
    <location>
        <begin position="101"/>
        <end position="168"/>
    </location>
</feature>
<gene>
    <name evidence="2" type="ORF">D7Z26_25120</name>
</gene>
<reference evidence="2 3" key="1">
    <citation type="submission" date="2018-10" db="EMBL/GenBank/DDBJ databases">
        <title>Cohnella sp. M2MS4P-1, whole genome shotgun sequence.</title>
        <authorList>
            <person name="Tuo L."/>
        </authorList>
    </citation>
    <scope>NUCLEOTIDE SEQUENCE [LARGE SCALE GENOMIC DNA]</scope>
    <source>
        <strain evidence="2 3">M2MS4P-1</strain>
    </source>
</reference>
<evidence type="ECO:0000313" key="2">
    <source>
        <dbReference type="EMBL" id="RKP45833.1"/>
    </source>
</evidence>
<evidence type="ECO:0000256" key="1">
    <source>
        <dbReference type="SAM" id="MobiDB-lite"/>
    </source>
</evidence>
<keyword evidence="3" id="KW-1185">Reference proteome</keyword>
<evidence type="ECO:0000313" key="3">
    <source>
        <dbReference type="Proteomes" id="UP000282076"/>
    </source>
</evidence>
<dbReference type="EMBL" id="RBZM01000014">
    <property type="protein sequence ID" value="RKP45833.1"/>
    <property type="molecule type" value="Genomic_DNA"/>
</dbReference>
<feature type="compositionally biased region" description="Basic and acidic residues" evidence="1">
    <location>
        <begin position="135"/>
        <end position="149"/>
    </location>
</feature>
<dbReference type="AlphaFoldDB" id="A0A494XE03"/>
<dbReference type="OrthoDB" id="2680441at2"/>
<protein>
    <submittedName>
        <fullName evidence="2">Uncharacterized protein</fullName>
    </submittedName>
</protein>
<proteinExistence type="predicted"/>
<dbReference type="Proteomes" id="UP000282076">
    <property type="component" value="Unassembled WGS sequence"/>
</dbReference>
<name>A0A494XE03_9BACL</name>
<accession>A0A494XE03</accession>
<organism evidence="2 3">
    <name type="scientific">Cohnella endophytica</name>
    <dbReference type="NCBI Taxonomy" id="2419778"/>
    <lineage>
        <taxon>Bacteria</taxon>
        <taxon>Bacillati</taxon>
        <taxon>Bacillota</taxon>
        <taxon>Bacilli</taxon>
        <taxon>Bacillales</taxon>
        <taxon>Paenibacillaceae</taxon>
        <taxon>Cohnella</taxon>
    </lineage>
</organism>